<dbReference type="FunFam" id="3.10.450.50:FF:000003">
    <property type="entry name" value="Nuclear transport factor 2 family protein"/>
    <property type="match status" value="1"/>
</dbReference>
<evidence type="ECO:0000256" key="2">
    <source>
        <dbReference type="PROSITE-ProRule" id="PRU00176"/>
    </source>
</evidence>
<evidence type="ECO:0000313" key="7">
    <source>
        <dbReference type="Proteomes" id="UP001604277"/>
    </source>
</evidence>
<accession>A0ABD1XB51</accession>
<feature type="compositionally biased region" description="Polar residues" evidence="3">
    <location>
        <begin position="250"/>
        <end position="260"/>
    </location>
</feature>
<dbReference type="PROSITE" id="PS50102">
    <property type="entry name" value="RRM"/>
    <property type="match status" value="1"/>
</dbReference>
<dbReference type="Gene3D" id="3.10.450.50">
    <property type="match status" value="1"/>
</dbReference>
<dbReference type="InterPro" id="IPR012677">
    <property type="entry name" value="Nucleotide-bd_a/b_plait_sf"/>
</dbReference>
<comment type="caution">
    <text evidence="6">The sequence shown here is derived from an EMBL/GenBank/DDBJ whole genome shotgun (WGS) entry which is preliminary data.</text>
</comment>
<dbReference type="AlphaFoldDB" id="A0ABD1XB51"/>
<evidence type="ECO:0000256" key="3">
    <source>
        <dbReference type="SAM" id="MobiDB-lite"/>
    </source>
</evidence>
<feature type="region of interest" description="Disordered" evidence="3">
    <location>
        <begin position="239"/>
        <end position="308"/>
    </location>
</feature>
<dbReference type="SMART" id="SM00360">
    <property type="entry name" value="RRM"/>
    <property type="match status" value="1"/>
</dbReference>
<dbReference type="InterPro" id="IPR032710">
    <property type="entry name" value="NTF2-like_dom_sf"/>
</dbReference>
<reference evidence="7" key="1">
    <citation type="submission" date="2024-07" db="EMBL/GenBank/DDBJ databases">
        <title>Two chromosome-level genome assemblies of Korean endemic species Abeliophyllum distichum and Forsythia ovata (Oleaceae).</title>
        <authorList>
            <person name="Jang H."/>
        </authorList>
    </citation>
    <scope>NUCLEOTIDE SEQUENCE [LARGE SCALE GENOMIC DNA]</scope>
</reference>
<dbReference type="GO" id="GO:0003723">
    <property type="term" value="F:RNA binding"/>
    <property type="evidence" value="ECO:0007669"/>
    <property type="project" value="UniProtKB-UniRule"/>
</dbReference>
<dbReference type="InterPro" id="IPR018222">
    <property type="entry name" value="Nuclear_transport_factor_2_euk"/>
</dbReference>
<dbReference type="CDD" id="cd00780">
    <property type="entry name" value="NTF2"/>
    <property type="match status" value="1"/>
</dbReference>
<protein>
    <submittedName>
        <fullName evidence="6">Nuclear transport factor 2 (NTF2) family protein with RNA binding (RRM-RBD-RNP motif) domain</fullName>
    </submittedName>
</protein>
<organism evidence="6 7">
    <name type="scientific">Forsythia ovata</name>
    <dbReference type="NCBI Taxonomy" id="205694"/>
    <lineage>
        <taxon>Eukaryota</taxon>
        <taxon>Viridiplantae</taxon>
        <taxon>Streptophyta</taxon>
        <taxon>Embryophyta</taxon>
        <taxon>Tracheophyta</taxon>
        <taxon>Spermatophyta</taxon>
        <taxon>Magnoliopsida</taxon>
        <taxon>eudicotyledons</taxon>
        <taxon>Gunneridae</taxon>
        <taxon>Pentapetalae</taxon>
        <taxon>asterids</taxon>
        <taxon>lamiids</taxon>
        <taxon>Lamiales</taxon>
        <taxon>Oleaceae</taxon>
        <taxon>Forsythieae</taxon>
        <taxon>Forsythia</taxon>
    </lineage>
</organism>
<dbReference type="InterPro" id="IPR000504">
    <property type="entry name" value="RRM_dom"/>
</dbReference>
<evidence type="ECO:0000259" key="5">
    <source>
        <dbReference type="PROSITE" id="PS50177"/>
    </source>
</evidence>
<feature type="compositionally biased region" description="Polar residues" evidence="3">
    <location>
        <begin position="278"/>
        <end position="294"/>
    </location>
</feature>
<feature type="region of interest" description="Disordered" evidence="3">
    <location>
        <begin position="138"/>
        <end position="170"/>
    </location>
</feature>
<evidence type="ECO:0000259" key="4">
    <source>
        <dbReference type="PROSITE" id="PS50102"/>
    </source>
</evidence>
<dbReference type="PANTHER" id="PTHR10693:SF52">
    <property type="entry name" value="RAS GTPASE-ACTIVATING BINDING-LIKE PROTEIN"/>
    <property type="match status" value="1"/>
</dbReference>
<dbReference type="EMBL" id="JBFOLJ010000001">
    <property type="protein sequence ID" value="KAL2559194.1"/>
    <property type="molecule type" value="Genomic_DNA"/>
</dbReference>
<sequence>MSGGNFNVKYVANAFVKQYYSLLHDCPEAVHKFYQESSLLGWPGADDAITSVTTLEGINEKIMSSDYKEWPVEIKTADAQESIDGGVVVAVTGCFTAEDSMRKNFSQTFFLAKQEKGFFVLNDILRFIDVCEPLPDVTSHDTESDQVAPTHDSEPANIPDHPLQESVSTHTEVVVEDGSVNEESGPSVINDTTAGVAVPKPSVPAQENVHPVVEMPVKVKEDAKKISYASVVSKASSVTSPTHAPAYKTVRSSTNANQQLVVPPVPKAPTPLGDNESKVSTPSNQASKVPTLPSNVAPKVSTPSNGAHNASTYAEARGIYIGGLPYNITKNSLIEVIRQFGPVGRINDCVQIRKHEDGFCCGFVEFESSDAAHRAVEAHHVTFGEKEAYITYKRSSNRGGNREGPSLAARGGFRNGNIRGRENGEGNNRQLQNGNRTGFRKVKSSSTSSELSTDVDHRKSENGGEGMAASEGGAN</sequence>
<dbReference type="GO" id="GO:0005737">
    <property type="term" value="C:cytoplasm"/>
    <property type="evidence" value="ECO:0007669"/>
    <property type="project" value="UniProtKB-ARBA"/>
</dbReference>
<evidence type="ECO:0000256" key="1">
    <source>
        <dbReference type="ARBA" id="ARBA00022884"/>
    </source>
</evidence>
<dbReference type="Pfam" id="PF00076">
    <property type="entry name" value="RRM_1"/>
    <property type="match status" value="1"/>
</dbReference>
<gene>
    <name evidence="6" type="ORF">Fot_03933</name>
</gene>
<dbReference type="SUPFAM" id="SSF54928">
    <property type="entry name" value="RNA-binding domain, RBD"/>
    <property type="match status" value="1"/>
</dbReference>
<dbReference type="PROSITE" id="PS50177">
    <property type="entry name" value="NTF2_DOMAIN"/>
    <property type="match status" value="1"/>
</dbReference>
<keyword evidence="7" id="KW-1185">Reference proteome</keyword>
<dbReference type="InterPro" id="IPR035979">
    <property type="entry name" value="RBD_domain_sf"/>
</dbReference>
<dbReference type="InterPro" id="IPR002075">
    <property type="entry name" value="NTF2_dom"/>
</dbReference>
<keyword evidence="1 2" id="KW-0694">RNA-binding</keyword>
<proteinExistence type="predicted"/>
<dbReference type="SUPFAM" id="SSF54427">
    <property type="entry name" value="NTF2-like"/>
    <property type="match status" value="1"/>
</dbReference>
<feature type="domain" description="NTF2" evidence="5">
    <location>
        <begin position="11"/>
        <end position="127"/>
    </location>
</feature>
<evidence type="ECO:0000313" key="6">
    <source>
        <dbReference type="EMBL" id="KAL2559194.1"/>
    </source>
</evidence>
<dbReference type="Pfam" id="PF02136">
    <property type="entry name" value="NTF2"/>
    <property type="match status" value="1"/>
</dbReference>
<dbReference type="CDD" id="cd00590">
    <property type="entry name" value="RRM_SF"/>
    <property type="match status" value="1"/>
</dbReference>
<feature type="domain" description="RRM" evidence="4">
    <location>
        <begin position="317"/>
        <end position="395"/>
    </location>
</feature>
<dbReference type="InterPro" id="IPR039539">
    <property type="entry name" value="Ras_GTPase_bind_prot"/>
</dbReference>
<dbReference type="PANTHER" id="PTHR10693">
    <property type="entry name" value="RAS GTPASE-ACTIVATING PROTEIN-BINDING PROTEIN"/>
    <property type="match status" value="1"/>
</dbReference>
<dbReference type="Proteomes" id="UP001604277">
    <property type="component" value="Unassembled WGS sequence"/>
</dbReference>
<feature type="region of interest" description="Disordered" evidence="3">
    <location>
        <begin position="394"/>
        <end position="475"/>
    </location>
</feature>
<name>A0ABD1XB51_9LAMI</name>
<dbReference type="Gene3D" id="3.30.70.330">
    <property type="match status" value="1"/>
</dbReference>